<dbReference type="InterPro" id="IPR012337">
    <property type="entry name" value="RNaseH-like_sf"/>
</dbReference>
<accession>A0AAN8LCG1</accession>
<evidence type="ECO:0000313" key="3">
    <source>
        <dbReference type="EMBL" id="KAK6307313.1"/>
    </source>
</evidence>
<dbReference type="InterPro" id="IPR052160">
    <property type="entry name" value="Gypsy_RT_Integrase-like"/>
</dbReference>
<keyword evidence="4" id="KW-1185">Reference proteome</keyword>
<organism evidence="3 4">
    <name type="scientific">Coregonus suidteri</name>
    <dbReference type="NCBI Taxonomy" id="861788"/>
    <lineage>
        <taxon>Eukaryota</taxon>
        <taxon>Metazoa</taxon>
        <taxon>Chordata</taxon>
        <taxon>Craniata</taxon>
        <taxon>Vertebrata</taxon>
        <taxon>Euteleostomi</taxon>
        <taxon>Actinopterygii</taxon>
        <taxon>Neopterygii</taxon>
        <taxon>Teleostei</taxon>
        <taxon>Protacanthopterygii</taxon>
        <taxon>Salmoniformes</taxon>
        <taxon>Salmonidae</taxon>
        <taxon>Coregoninae</taxon>
        <taxon>Coregonus</taxon>
    </lineage>
</organism>
<feature type="domain" description="MAT1 C-terminal CAK anchor" evidence="2">
    <location>
        <begin position="300"/>
        <end position="326"/>
    </location>
</feature>
<proteinExistence type="predicted"/>
<dbReference type="AlphaFoldDB" id="A0AAN8LCG1"/>
<gene>
    <name evidence="3" type="ORF">J4Q44_G00224610</name>
</gene>
<protein>
    <recommendedName>
        <fullName evidence="2">MAT1 C-terminal CAK anchor domain-containing protein</fullName>
    </recommendedName>
</protein>
<feature type="compositionally biased region" description="Acidic residues" evidence="1">
    <location>
        <begin position="209"/>
        <end position="219"/>
    </location>
</feature>
<dbReference type="InterPro" id="IPR057657">
    <property type="entry name" value="MAT1_CAK-anch"/>
</dbReference>
<dbReference type="SUPFAM" id="SSF53098">
    <property type="entry name" value="Ribonuclease H-like"/>
    <property type="match status" value="1"/>
</dbReference>
<dbReference type="Proteomes" id="UP001356427">
    <property type="component" value="Unassembled WGS sequence"/>
</dbReference>
<dbReference type="PANTHER" id="PTHR47266">
    <property type="entry name" value="ENDONUCLEASE-RELATED"/>
    <property type="match status" value="1"/>
</dbReference>
<evidence type="ECO:0000313" key="4">
    <source>
        <dbReference type="Proteomes" id="UP001356427"/>
    </source>
</evidence>
<evidence type="ECO:0000259" key="2">
    <source>
        <dbReference type="Pfam" id="PF25811"/>
    </source>
</evidence>
<comment type="caution">
    <text evidence="3">The sequence shown here is derived from an EMBL/GenBank/DDBJ whole genome shotgun (WGS) entry which is preliminary data.</text>
</comment>
<name>A0AAN8LCG1_9TELE</name>
<dbReference type="InterPro" id="IPR036397">
    <property type="entry name" value="RNaseH_sf"/>
</dbReference>
<evidence type="ECO:0000256" key="1">
    <source>
        <dbReference type="SAM" id="MobiDB-lite"/>
    </source>
</evidence>
<dbReference type="EMBL" id="JAGTTL010000020">
    <property type="protein sequence ID" value="KAK6307313.1"/>
    <property type="molecule type" value="Genomic_DNA"/>
</dbReference>
<dbReference type="Gene3D" id="3.30.420.10">
    <property type="entry name" value="Ribonuclease H-like superfamily/Ribonuclease H"/>
    <property type="match status" value="1"/>
</dbReference>
<reference evidence="3 4" key="1">
    <citation type="submission" date="2021-04" db="EMBL/GenBank/DDBJ databases">
        <authorList>
            <person name="De Guttry C."/>
            <person name="Zahm M."/>
            <person name="Klopp C."/>
            <person name="Cabau C."/>
            <person name="Louis A."/>
            <person name="Berthelot C."/>
            <person name="Parey E."/>
            <person name="Roest Crollius H."/>
            <person name="Montfort J."/>
            <person name="Robinson-Rechavi M."/>
            <person name="Bucao C."/>
            <person name="Bouchez O."/>
            <person name="Gislard M."/>
            <person name="Lluch J."/>
            <person name="Milhes M."/>
            <person name="Lampietro C."/>
            <person name="Lopez Roques C."/>
            <person name="Donnadieu C."/>
            <person name="Braasch I."/>
            <person name="Desvignes T."/>
            <person name="Postlethwait J."/>
            <person name="Bobe J."/>
            <person name="Wedekind C."/>
            <person name="Guiguen Y."/>
        </authorList>
    </citation>
    <scope>NUCLEOTIDE SEQUENCE [LARGE SCALE GENOMIC DNA]</scope>
    <source>
        <strain evidence="3">Cs_M1</strain>
        <tissue evidence="3">Blood</tissue>
    </source>
</reference>
<dbReference type="GO" id="GO:0003676">
    <property type="term" value="F:nucleic acid binding"/>
    <property type="evidence" value="ECO:0007669"/>
    <property type="project" value="InterPro"/>
</dbReference>
<feature type="region of interest" description="Disordered" evidence="1">
    <location>
        <begin position="180"/>
        <end position="242"/>
    </location>
</feature>
<dbReference type="Pfam" id="PF25811">
    <property type="entry name" value="CAK-anch_MAT1"/>
    <property type="match status" value="1"/>
</dbReference>
<sequence>MSRTLLQMLRTLQEEKTEWKDHLPNIVHAYNCTRHEATGYSPFFLLYGRAPHLPIYLLFNLEPETVTRTQQTFTEKWATKMQDAYKIASENSQKSSAKGKKYYDKGVKDATLQPDDQVLVRNLSERGGPGKFCAYWEKMGCGEDELWRELERVQCIRSSQSGDKALRVLHQNLLLPVNDLPVHQDTPTKPVKRTPPRQIQTTNSNMIDQESDISDEEESYYTYQHSPRVHQSDVRPQPSQPEWRTRLQVTAQEFRPTVAQEIEQIQQQHGVEDEVQEELQDYVLVQRQEVNGKEDLPVSEPQDIAGEYNSGLACHRAIQDAFSGLFPPLG</sequence>